<gene>
    <name evidence="1" type="ORF">PSTG_03494</name>
</gene>
<dbReference type="Proteomes" id="UP000054564">
    <property type="component" value="Unassembled WGS sequence"/>
</dbReference>
<protein>
    <submittedName>
        <fullName evidence="1">Uncharacterized protein</fullName>
    </submittedName>
</protein>
<proteinExistence type="predicted"/>
<dbReference type="EMBL" id="AJIL01000018">
    <property type="protein sequence ID" value="KNF03230.1"/>
    <property type="molecule type" value="Genomic_DNA"/>
</dbReference>
<dbReference type="GO" id="GO:1903013">
    <property type="term" value="P:response to differentiation-inducing factor 1"/>
    <property type="evidence" value="ECO:0007669"/>
    <property type="project" value="TreeGrafter"/>
</dbReference>
<dbReference type="PANTHER" id="PTHR45992:SF2">
    <property type="entry name" value="EUKARYOTIC ELONGATION FACTOR 2 KINASE"/>
    <property type="match status" value="1"/>
</dbReference>
<dbReference type="PANTHER" id="PTHR45992">
    <property type="entry name" value="EUKARYOTIC ELONGATION FACTOR 2 KINASE-RELATED"/>
    <property type="match status" value="1"/>
</dbReference>
<dbReference type="STRING" id="1165861.A0A0L0VW42"/>
<keyword evidence="2" id="KW-1185">Reference proteome</keyword>
<reference evidence="2" key="1">
    <citation type="submission" date="2014-03" db="EMBL/GenBank/DDBJ databases">
        <title>The Genome Sequence of Puccinia striiformis f. sp. tritici PST-78.</title>
        <authorList>
            <consortium name="The Broad Institute Genome Sequencing Platform"/>
            <person name="Cuomo C."/>
            <person name="Hulbert S."/>
            <person name="Chen X."/>
            <person name="Walker B."/>
            <person name="Young S.K."/>
            <person name="Zeng Q."/>
            <person name="Gargeya S."/>
            <person name="Fitzgerald M."/>
            <person name="Haas B."/>
            <person name="Abouelleil A."/>
            <person name="Alvarado L."/>
            <person name="Arachchi H.M."/>
            <person name="Berlin A.M."/>
            <person name="Chapman S.B."/>
            <person name="Goldberg J."/>
            <person name="Griggs A."/>
            <person name="Gujja S."/>
            <person name="Hansen M."/>
            <person name="Howarth C."/>
            <person name="Imamovic A."/>
            <person name="Larimer J."/>
            <person name="McCowan C."/>
            <person name="Montmayeur A."/>
            <person name="Murphy C."/>
            <person name="Neiman D."/>
            <person name="Pearson M."/>
            <person name="Priest M."/>
            <person name="Roberts A."/>
            <person name="Saif S."/>
            <person name="Shea T."/>
            <person name="Sisk P."/>
            <person name="Sykes S."/>
            <person name="Wortman J."/>
            <person name="Nusbaum C."/>
            <person name="Birren B."/>
        </authorList>
    </citation>
    <scope>NUCLEOTIDE SEQUENCE [LARGE SCALE GENOMIC DNA]</scope>
    <source>
        <strain evidence="2">race PST-78</strain>
    </source>
</reference>
<evidence type="ECO:0000313" key="2">
    <source>
        <dbReference type="Proteomes" id="UP000054564"/>
    </source>
</evidence>
<dbReference type="InterPro" id="IPR051852">
    <property type="entry name" value="Alpha-type_PK"/>
</dbReference>
<dbReference type="GO" id="GO:0004674">
    <property type="term" value="F:protein serine/threonine kinase activity"/>
    <property type="evidence" value="ECO:0007669"/>
    <property type="project" value="TreeGrafter"/>
</dbReference>
<evidence type="ECO:0000313" key="1">
    <source>
        <dbReference type="EMBL" id="KNF03230.1"/>
    </source>
</evidence>
<organism evidence="1 2">
    <name type="scientific">Puccinia striiformis f. sp. tritici PST-78</name>
    <dbReference type="NCBI Taxonomy" id="1165861"/>
    <lineage>
        <taxon>Eukaryota</taxon>
        <taxon>Fungi</taxon>
        <taxon>Dikarya</taxon>
        <taxon>Basidiomycota</taxon>
        <taxon>Pucciniomycotina</taxon>
        <taxon>Pucciniomycetes</taxon>
        <taxon>Pucciniales</taxon>
        <taxon>Pucciniaceae</taxon>
        <taxon>Puccinia</taxon>
    </lineage>
</organism>
<dbReference type="GO" id="GO:0031037">
    <property type="term" value="P:myosin II filament disassembly"/>
    <property type="evidence" value="ECO:0007669"/>
    <property type="project" value="TreeGrafter"/>
</dbReference>
<name>A0A0L0VW42_9BASI</name>
<dbReference type="AlphaFoldDB" id="A0A0L0VW42"/>
<sequence length="129" mass="14097">MVPPNGALIFDTSNRADNKDLKANIKPITIKVNETNIIGKGSMRQAFNAEVKTICSDGSAIITNRVTKIQYHKKYQTIAHHATDTLMYEAMSGLLLPNSKIVRYAVVVIGSCTSDPNQVYFLEAAVDGP</sequence>
<comment type="caution">
    <text evidence="1">The sequence shown here is derived from an EMBL/GenBank/DDBJ whole genome shotgun (WGS) entry which is preliminary data.</text>
</comment>
<accession>A0A0L0VW42</accession>